<feature type="active site" description="Proton donor" evidence="1">
    <location>
        <position position="42"/>
    </location>
</feature>
<accession>A0AAP0N1S1</accession>
<dbReference type="AlphaFoldDB" id="A0AAP0N1S1"/>
<evidence type="ECO:0000313" key="2">
    <source>
        <dbReference type="EMBL" id="KAK9230093.1"/>
    </source>
</evidence>
<dbReference type="GO" id="GO:0046900">
    <property type="term" value="P:tetrahydrofolylpolyglutamate metabolic process"/>
    <property type="evidence" value="ECO:0007669"/>
    <property type="project" value="TreeGrafter"/>
</dbReference>
<protein>
    <submittedName>
        <fullName evidence="2">Uncharacterized protein</fullName>
    </submittedName>
</protein>
<evidence type="ECO:0000256" key="1">
    <source>
        <dbReference type="PIRSR" id="PIRSR615527-1"/>
    </source>
</evidence>
<comment type="caution">
    <text evidence="2">The sequence shown here is derived from an EMBL/GenBank/DDBJ whole genome shotgun (WGS) entry which is preliminary data.</text>
</comment>
<sequence>MQANQELAKFFKILTTSMDEYNKVYVLTVQAYNYHVTAFQWHPEKMLPLKLIRSLVLGDTINNNHLLKQSQTSSQNNQLTSSEKTPFLLFLPTKELVTDTYRLATIARDMGMDLYPTPSLSHIIFSYPSPSSSSSSSSSTSPSWHSSMSLSSSLILPHDAVPLTFPSLSTSSLSHLRSFVSLSKGLFKLVFVTGNSESKVDSSSISHWDCCSFSLFSRLNGDRIDSMEAFSRALAGIGWTLFKTKKNSNSRSVYLFRKVDSGRARANGCRIRELRLPALDFKNAPLRILQYVVLMTDDVFYLA</sequence>
<dbReference type="EMBL" id="JBCGBO010000001">
    <property type="protein sequence ID" value="KAK9230093.1"/>
    <property type="molecule type" value="Genomic_DNA"/>
</dbReference>
<dbReference type="InterPro" id="IPR029062">
    <property type="entry name" value="Class_I_gatase-like"/>
</dbReference>
<keyword evidence="3" id="KW-1185">Reference proteome</keyword>
<dbReference type="Gene3D" id="3.40.50.880">
    <property type="match status" value="1"/>
</dbReference>
<dbReference type="PANTHER" id="PTHR11315">
    <property type="entry name" value="PROTEASE FAMILY C26 GAMMA-GLUTAMYL HYDROLASE"/>
    <property type="match status" value="1"/>
</dbReference>
<evidence type="ECO:0000313" key="3">
    <source>
        <dbReference type="Proteomes" id="UP001428341"/>
    </source>
</evidence>
<reference evidence="2 3" key="1">
    <citation type="submission" date="2024-05" db="EMBL/GenBank/DDBJ databases">
        <title>Haplotype-resolved chromosome-level genome assembly of Huyou (Citrus changshanensis).</title>
        <authorList>
            <person name="Miao C."/>
            <person name="Chen W."/>
            <person name="Wu Y."/>
            <person name="Wang L."/>
            <person name="Zhao S."/>
            <person name="Grierson D."/>
            <person name="Xu C."/>
            <person name="Chen K."/>
        </authorList>
    </citation>
    <scope>NUCLEOTIDE SEQUENCE [LARGE SCALE GENOMIC DNA]</scope>
    <source>
        <strain evidence="2">01-14</strain>
        <tissue evidence="2">Leaf</tissue>
    </source>
</reference>
<name>A0AAP0N1S1_9ROSI</name>
<gene>
    <name evidence="2" type="ORF">WN944_023060</name>
</gene>
<dbReference type="Proteomes" id="UP001428341">
    <property type="component" value="Unassembled WGS sequence"/>
</dbReference>
<dbReference type="PANTHER" id="PTHR11315:SF0">
    <property type="entry name" value="FOLATE GAMMA-GLUTAMYL HYDROLASE"/>
    <property type="match status" value="1"/>
</dbReference>
<dbReference type="InterPro" id="IPR015527">
    <property type="entry name" value="Pept_C26_g-glut_hydrolase"/>
</dbReference>
<dbReference type="GO" id="GO:0034722">
    <property type="term" value="F:gamma-glutamyl-peptidase activity"/>
    <property type="evidence" value="ECO:0007669"/>
    <property type="project" value="TreeGrafter"/>
</dbReference>
<organism evidence="2 3">
    <name type="scientific">Citrus x changshan-huyou</name>
    <dbReference type="NCBI Taxonomy" id="2935761"/>
    <lineage>
        <taxon>Eukaryota</taxon>
        <taxon>Viridiplantae</taxon>
        <taxon>Streptophyta</taxon>
        <taxon>Embryophyta</taxon>
        <taxon>Tracheophyta</taxon>
        <taxon>Spermatophyta</taxon>
        <taxon>Magnoliopsida</taxon>
        <taxon>eudicotyledons</taxon>
        <taxon>Gunneridae</taxon>
        <taxon>Pentapetalae</taxon>
        <taxon>rosids</taxon>
        <taxon>malvids</taxon>
        <taxon>Sapindales</taxon>
        <taxon>Rutaceae</taxon>
        <taxon>Aurantioideae</taxon>
        <taxon>Citrus</taxon>
    </lineage>
</organism>
<dbReference type="GO" id="GO:0005773">
    <property type="term" value="C:vacuole"/>
    <property type="evidence" value="ECO:0007669"/>
    <property type="project" value="TreeGrafter"/>
</dbReference>
<proteinExistence type="predicted"/>